<sequence>MKDECLTLKLQVKEKDELISQLREELEKARHLQSVLVSQVDKSTQTEVVGHDALWNSSCTDGSVYKRISISLVPTF</sequence>
<accession>A0A6I9Z3G2</accession>
<keyword evidence="2 3" id="KW-0175">Coiled coil</keyword>
<reference evidence="5" key="1">
    <citation type="submission" date="2025-08" db="UniProtKB">
        <authorList>
            <consortium name="RefSeq"/>
        </authorList>
    </citation>
    <scope>IDENTIFICATION</scope>
    <source>
        <tissue evidence="5">Skeletal muscle</tissue>
    </source>
</reference>
<protein>
    <submittedName>
        <fullName evidence="5">Serine-rich coiled-coil domain-containing protein 1-like</fullName>
    </submittedName>
</protein>
<dbReference type="PANTHER" id="PTHR22461:SF1">
    <property type="entry name" value="SERINE-RICH COILED-COIL DOMAIN-CONTAINING PROTEIN 1"/>
    <property type="match status" value="1"/>
</dbReference>
<dbReference type="AlphaFoldDB" id="A0A6I9Z3G2"/>
<dbReference type="InterPro" id="IPR029627">
    <property type="entry name" value="CCSER"/>
</dbReference>
<dbReference type="RefSeq" id="XP_013930769.1">
    <property type="nucleotide sequence ID" value="XM_014075294.1"/>
</dbReference>
<proteinExistence type="inferred from homology"/>
<organism evidence="4 5">
    <name type="scientific">Thamnophis sirtalis</name>
    <dbReference type="NCBI Taxonomy" id="35019"/>
    <lineage>
        <taxon>Eukaryota</taxon>
        <taxon>Metazoa</taxon>
        <taxon>Chordata</taxon>
        <taxon>Craniata</taxon>
        <taxon>Vertebrata</taxon>
        <taxon>Euteleostomi</taxon>
        <taxon>Lepidosauria</taxon>
        <taxon>Squamata</taxon>
        <taxon>Bifurcata</taxon>
        <taxon>Unidentata</taxon>
        <taxon>Episquamata</taxon>
        <taxon>Toxicofera</taxon>
        <taxon>Serpentes</taxon>
        <taxon>Colubroidea</taxon>
        <taxon>Colubridae</taxon>
        <taxon>Natricinae</taxon>
        <taxon>Thamnophis</taxon>
    </lineage>
</organism>
<dbReference type="GeneID" id="106556300"/>
<dbReference type="OrthoDB" id="10046062at2759"/>
<dbReference type="Proteomes" id="UP000504617">
    <property type="component" value="Unplaced"/>
</dbReference>
<evidence type="ECO:0000256" key="1">
    <source>
        <dbReference type="ARBA" id="ARBA00010949"/>
    </source>
</evidence>
<keyword evidence="4" id="KW-1185">Reference proteome</keyword>
<evidence type="ECO:0000313" key="4">
    <source>
        <dbReference type="Proteomes" id="UP000504617"/>
    </source>
</evidence>
<evidence type="ECO:0000256" key="2">
    <source>
        <dbReference type="ARBA" id="ARBA00023054"/>
    </source>
</evidence>
<comment type="similarity">
    <text evidence="1">Belongs to the CCSER family.</text>
</comment>
<dbReference type="KEGG" id="tsr:106556300"/>
<feature type="coiled-coil region" evidence="3">
    <location>
        <begin position="5"/>
        <end position="32"/>
    </location>
</feature>
<dbReference type="PANTHER" id="PTHR22461">
    <property type="entry name" value="SERINE-RICH COILED-COIL DOMAIN-CONTAINING PROTEIN 2-RELATED"/>
    <property type="match status" value="1"/>
</dbReference>
<gene>
    <name evidence="5" type="primary">LOC106556300</name>
</gene>
<name>A0A6I9Z3G2_9SAUR</name>
<evidence type="ECO:0000313" key="5">
    <source>
        <dbReference type="RefSeq" id="XP_013930769.1"/>
    </source>
</evidence>
<evidence type="ECO:0000256" key="3">
    <source>
        <dbReference type="SAM" id="Coils"/>
    </source>
</evidence>